<name>A0ABU6J0R1_9ACTN</name>
<proteinExistence type="predicted"/>
<keyword evidence="2" id="KW-1185">Reference proteome</keyword>
<accession>A0ABU6J0R1</accession>
<evidence type="ECO:0000313" key="2">
    <source>
        <dbReference type="Proteomes" id="UP001343724"/>
    </source>
</evidence>
<protein>
    <submittedName>
        <fullName evidence="1">Uncharacterized protein</fullName>
    </submittedName>
</protein>
<organism evidence="1 2">
    <name type="scientific">Adlercreutzia shanghongiae</name>
    <dbReference type="NCBI Taxonomy" id="3111773"/>
    <lineage>
        <taxon>Bacteria</taxon>
        <taxon>Bacillati</taxon>
        <taxon>Actinomycetota</taxon>
        <taxon>Coriobacteriia</taxon>
        <taxon>Eggerthellales</taxon>
        <taxon>Eggerthellaceae</taxon>
        <taxon>Adlercreutzia</taxon>
    </lineage>
</organism>
<dbReference type="Proteomes" id="UP001343724">
    <property type="component" value="Unassembled WGS sequence"/>
</dbReference>
<dbReference type="EMBL" id="JAYMFH010000012">
    <property type="protein sequence ID" value="MEC4295432.1"/>
    <property type="molecule type" value="Genomic_DNA"/>
</dbReference>
<evidence type="ECO:0000313" key="1">
    <source>
        <dbReference type="EMBL" id="MEC4295432.1"/>
    </source>
</evidence>
<feature type="non-terminal residue" evidence="1">
    <location>
        <position position="1"/>
    </location>
</feature>
<gene>
    <name evidence="1" type="ORF">VJ920_08915</name>
</gene>
<reference evidence="1 2" key="1">
    <citation type="submission" date="2024-01" db="EMBL/GenBank/DDBJ databases">
        <title>novel species in genus Adlercreutzia.</title>
        <authorList>
            <person name="Liu X."/>
        </authorList>
    </citation>
    <scope>NUCLEOTIDE SEQUENCE [LARGE SCALE GENOMIC DNA]</scope>
    <source>
        <strain evidence="1 2">R22</strain>
    </source>
</reference>
<dbReference type="RefSeq" id="WP_326454925.1">
    <property type="nucleotide sequence ID" value="NZ_JAYMFH010000012.1"/>
</dbReference>
<comment type="caution">
    <text evidence="1">The sequence shown here is derived from an EMBL/GenBank/DDBJ whole genome shotgun (WGS) entry which is preliminary data.</text>
</comment>
<sequence>ASLLEDAITRINFSKVDFSKMYLSKLESEMLFGLLIHSGIGRVSPGGWNAFSGYCVFACLRVCRSAGKGCAGA</sequence>